<evidence type="ECO:0000313" key="2">
    <source>
        <dbReference type="Proteomes" id="UP000002149"/>
    </source>
</evidence>
<dbReference type="RefSeq" id="XP_024514483.1">
    <property type="nucleotide sequence ID" value="XM_024658555.1"/>
</dbReference>
<accession>A0A0S2M5U0</accession>
<keyword evidence="2" id="KW-1185">Reference proteome</keyword>
<dbReference type="OrthoDB" id="2568964at2759"/>
<protein>
    <submittedName>
        <fullName evidence="1">Uncharacterized protein</fullName>
    </submittedName>
</protein>
<dbReference type="GeneID" id="36392889"/>
<gene>
    <name evidence="1" type="ordered locus">CNF00585</name>
</gene>
<dbReference type="AlphaFoldDB" id="A0A0S2M5U0"/>
<sequence length="190" mass="22157">MIVHLKNGEEKGLENVASRYWYDWEDWTVSQPWDYAKEDGKEEVKVDIPDKREEVPRQVVMNRLAEVVESVGGCTLPRPEFDMRVQRVAEEIKMFDERGYQFRIEKVSRQMTKRKTYPLVRLAVMVMKGREKVRTPGAVMLIELGEKKGLARSHVKGFAVFYEGEWPVCHQYRSSIPPPTLEGLKQLLEG</sequence>
<evidence type="ECO:0000313" key="1">
    <source>
        <dbReference type="EMBL" id="ALO68971.1"/>
    </source>
</evidence>
<proteinExistence type="predicted"/>
<name>A0A0S2M5U0_CRYD1</name>
<dbReference type="InParanoid" id="A0A0S2M5U0"/>
<dbReference type="VEuPathDB" id="FungiDB:CNF00585"/>
<dbReference type="PaxDb" id="214684-A0A0S2M5U0"/>
<dbReference type="EMBL" id="AE017346">
    <property type="protein sequence ID" value="ALO68971.1"/>
    <property type="molecule type" value="Genomic_DNA"/>
</dbReference>
<dbReference type="KEGG" id="cne:CNF00585"/>
<organism evidence="1 2">
    <name type="scientific">Cryptococcus deneoformans (strain JEC21 / ATCC MYA-565)</name>
    <name type="common">Cryptococcus neoformans var. neoformans serotype D</name>
    <dbReference type="NCBI Taxonomy" id="214684"/>
    <lineage>
        <taxon>Eukaryota</taxon>
        <taxon>Fungi</taxon>
        <taxon>Dikarya</taxon>
        <taxon>Basidiomycota</taxon>
        <taxon>Agaricomycotina</taxon>
        <taxon>Tremellomycetes</taxon>
        <taxon>Tremellales</taxon>
        <taxon>Cryptococcaceae</taxon>
        <taxon>Cryptococcus</taxon>
        <taxon>Cryptococcus neoformans species complex</taxon>
    </lineage>
</organism>
<reference evidence="1 2" key="1">
    <citation type="journal article" date="2005" name="Science">
        <title>The genome of the basidiomycetous yeast and human pathogen Cryptococcus neoformans.</title>
        <authorList>
            <person name="Loftus B.J."/>
            <person name="Fung E."/>
            <person name="Roncaglia P."/>
            <person name="Rowley D."/>
            <person name="Amedeo P."/>
            <person name="Bruno D."/>
            <person name="Vamathevan J."/>
            <person name="Miranda M."/>
            <person name="Anderson I.J."/>
            <person name="Fraser J.A."/>
            <person name="Allen J.E."/>
            <person name="Bosdet I.E."/>
            <person name="Brent M.R."/>
            <person name="Chiu R."/>
            <person name="Doering T.L."/>
            <person name="Donlin M.J."/>
            <person name="D'Souza C.A."/>
            <person name="Fox D.S."/>
            <person name="Grinberg V."/>
            <person name="Fu J."/>
            <person name="Fukushima M."/>
            <person name="Haas B.J."/>
            <person name="Huang J.C."/>
            <person name="Janbon G."/>
            <person name="Jones S.J."/>
            <person name="Koo H.L."/>
            <person name="Krzywinski M.I."/>
            <person name="Kwon-Chung J.K."/>
            <person name="Lengeler K.B."/>
            <person name="Maiti R."/>
            <person name="Marra M.A."/>
            <person name="Marra R.E."/>
            <person name="Mathewson C.A."/>
            <person name="Mitchell T.G."/>
            <person name="Pertea M."/>
            <person name="Riggs F.R."/>
            <person name="Salzberg S.L."/>
            <person name="Schein J.E."/>
            <person name="Shvartsbeyn A."/>
            <person name="Shin H."/>
            <person name="Shumway M."/>
            <person name="Specht C.A."/>
            <person name="Suh B.B."/>
            <person name="Tenney A."/>
            <person name="Utterback T.R."/>
            <person name="Wickes B.L."/>
            <person name="Wortman J.R."/>
            <person name="Wye N.H."/>
            <person name="Kronstad J.W."/>
            <person name="Lodge J.K."/>
            <person name="Heitman J."/>
            <person name="Davis R.W."/>
            <person name="Fraser C.M."/>
            <person name="Hyman R.W."/>
        </authorList>
    </citation>
    <scope>NUCLEOTIDE SEQUENCE [LARGE SCALE GENOMIC DNA]</scope>
    <source>
        <strain evidence="2">JEC21 / ATCC MYA-565</strain>
    </source>
</reference>
<dbReference type="Proteomes" id="UP000002149">
    <property type="component" value="Chromosome 6"/>
</dbReference>